<sequence>MRLDLPPRVLITGAGTGIGRACAEALSARGARLILCDDDASSLRQATEELGAVGRYCDAASEASVAVFAADIIESFQSLDLLINAAGGGYERTLGMYRVSRALLPALRRGPHFKLLLNIPPEEEPNVAIFPYASSGQAFQRLSAALAAETKGTGVSVLIGDPVSGLSQVVPDPDAGPRAAAYRLPAQRHDRSLELKVADLLGPGRWGQRKAG</sequence>
<organism evidence="3 4">
    <name type="scientific">Sphingomonas brevis</name>
    <dbReference type="NCBI Taxonomy" id="2908206"/>
    <lineage>
        <taxon>Bacteria</taxon>
        <taxon>Pseudomonadati</taxon>
        <taxon>Pseudomonadota</taxon>
        <taxon>Alphaproteobacteria</taxon>
        <taxon>Sphingomonadales</taxon>
        <taxon>Sphingomonadaceae</taxon>
        <taxon>Sphingomonas</taxon>
    </lineage>
</organism>
<evidence type="ECO:0000256" key="1">
    <source>
        <dbReference type="ARBA" id="ARBA00006484"/>
    </source>
</evidence>
<dbReference type="InterPro" id="IPR002347">
    <property type="entry name" value="SDR_fam"/>
</dbReference>
<dbReference type="Pfam" id="PF00106">
    <property type="entry name" value="adh_short"/>
    <property type="match status" value="1"/>
</dbReference>
<gene>
    <name evidence="3" type="ORF">LZ518_01315</name>
</gene>
<comment type="similarity">
    <text evidence="1">Belongs to the short-chain dehydrogenases/reductases (SDR) family.</text>
</comment>
<keyword evidence="4" id="KW-1185">Reference proteome</keyword>
<dbReference type="Proteomes" id="UP001165383">
    <property type="component" value="Unassembled WGS sequence"/>
</dbReference>
<dbReference type="PANTHER" id="PTHR44196:SF1">
    <property type="entry name" value="DEHYDROGENASE_REDUCTASE SDR FAMILY MEMBER 7B"/>
    <property type="match status" value="1"/>
</dbReference>
<evidence type="ECO:0000256" key="2">
    <source>
        <dbReference type="ARBA" id="ARBA00023002"/>
    </source>
</evidence>
<comment type="caution">
    <text evidence="3">The sequence shown here is derived from an EMBL/GenBank/DDBJ whole genome shotgun (WGS) entry which is preliminary data.</text>
</comment>
<name>A0ABT0S5W4_9SPHN</name>
<dbReference type="RefSeq" id="WP_249914254.1">
    <property type="nucleotide sequence ID" value="NZ_JAMGBB010000001.1"/>
</dbReference>
<dbReference type="CDD" id="cd05233">
    <property type="entry name" value="SDR_c"/>
    <property type="match status" value="1"/>
</dbReference>
<keyword evidence="2" id="KW-0560">Oxidoreductase</keyword>
<evidence type="ECO:0000313" key="3">
    <source>
        <dbReference type="EMBL" id="MCL6739780.1"/>
    </source>
</evidence>
<dbReference type="Gene3D" id="3.40.50.720">
    <property type="entry name" value="NAD(P)-binding Rossmann-like Domain"/>
    <property type="match status" value="1"/>
</dbReference>
<accession>A0ABT0S5W4</accession>
<dbReference type="SUPFAM" id="SSF51735">
    <property type="entry name" value="NAD(P)-binding Rossmann-fold domains"/>
    <property type="match status" value="1"/>
</dbReference>
<reference evidence="3" key="1">
    <citation type="submission" date="2022-05" db="EMBL/GenBank/DDBJ databases">
        <authorList>
            <person name="Jo J.-H."/>
            <person name="Im W.-T."/>
        </authorList>
    </citation>
    <scope>NUCLEOTIDE SEQUENCE</scope>
    <source>
        <strain evidence="3">RB56-2</strain>
    </source>
</reference>
<evidence type="ECO:0000313" key="4">
    <source>
        <dbReference type="Proteomes" id="UP001165383"/>
    </source>
</evidence>
<dbReference type="InterPro" id="IPR036291">
    <property type="entry name" value="NAD(P)-bd_dom_sf"/>
</dbReference>
<proteinExistence type="inferred from homology"/>
<dbReference type="PRINTS" id="PR00081">
    <property type="entry name" value="GDHRDH"/>
</dbReference>
<dbReference type="PANTHER" id="PTHR44196">
    <property type="entry name" value="DEHYDROGENASE/REDUCTASE SDR FAMILY MEMBER 7B"/>
    <property type="match status" value="1"/>
</dbReference>
<dbReference type="EMBL" id="JAMGBB010000001">
    <property type="protein sequence ID" value="MCL6739780.1"/>
    <property type="molecule type" value="Genomic_DNA"/>
</dbReference>
<protein>
    <submittedName>
        <fullName evidence="3">SDR family oxidoreductase</fullName>
    </submittedName>
</protein>